<feature type="active site" description="Charge relay system" evidence="5 6">
    <location>
        <position position="462"/>
    </location>
</feature>
<evidence type="ECO:0000256" key="2">
    <source>
        <dbReference type="ARBA" id="ARBA00022670"/>
    </source>
</evidence>
<dbReference type="AlphaFoldDB" id="A0A3A8Q722"/>
<evidence type="ECO:0000256" key="7">
    <source>
        <dbReference type="RuleBase" id="RU003355"/>
    </source>
</evidence>
<evidence type="ECO:0000256" key="6">
    <source>
        <dbReference type="PROSITE-ProRule" id="PRU01240"/>
    </source>
</evidence>
<dbReference type="InterPro" id="IPR022398">
    <property type="entry name" value="Peptidase_S8_His-AS"/>
</dbReference>
<dbReference type="PANTHER" id="PTHR43806">
    <property type="entry name" value="PEPTIDASE S8"/>
    <property type="match status" value="1"/>
</dbReference>
<evidence type="ECO:0000313" key="10">
    <source>
        <dbReference type="EMBL" id="RKH63301.1"/>
    </source>
</evidence>
<evidence type="ECO:0000256" key="4">
    <source>
        <dbReference type="ARBA" id="ARBA00022825"/>
    </source>
</evidence>
<feature type="active site" description="Charge relay system" evidence="5 6">
    <location>
        <position position="279"/>
    </location>
</feature>
<evidence type="ECO:0000259" key="9">
    <source>
        <dbReference type="Pfam" id="PF00082"/>
    </source>
</evidence>
<reference evidence="11" key="1">
    <citation type="submission" date="2018-09" db="EMBL/GenBank/DDBJ databases">
        <authorList>
            <person name="Livingstone P.G."/>
            <person name="Whitworth D.E."/>
        </authorList>
    </citation>
    <scope>NUCLEOTIDE SEQUENCE [LARGE SCALE GENOMIC DNA]</scope>
    <source>
        <strain evidence="11">AB050A</strain>
    </source>
</reference>
<gene>
    <name evidence="10" type="ORF">D7W81_20565</name>
</gene>
<dbReference type="Pfam" id="PF00082">
    <property type="entry name" value="Peptidase_S8"/>
    <property type="match status" value="1"/>
</dbReference>
<organism evidence="10 11">
    <name type="scientific">Corallococcus aberystwythensis</name>
    <dbReference type="NCBI Taxonomy" id="2316722"/>
    <lineage>
        <taxon>Bacteria</taxon>
        <taxon>Pseudomonadati</taxon>
        <taxon>Myxococcota</taxon>
        <taxon>Myxococcia</taxon>
        <taxon>Myxococcales</taxon>
        <taxon>Cystobacterineae</taxon>
        <taxon>Myxococcaceae</taxon>
        <taxon>Corallococcus</taxon>
    </lineage>
</organism>
<dbReference type="RefSeq" id="WP_120557087.1">
    <property type="nucleotide sequence ID" value="NZ_RAWK01000120.1"/>
</dbReference>
<evidence type="ECO:0000256" key="3">
    <source>
        <dbReference type="ARBA" id="ARBA00022801"/>
    </source>
</evidence>
<comment type="similarity">
    <text evidence="1 6 7">Belongs to the peptidase S8 family.</text>
</comment>
<dbReference type="InterPro" id="IPR023828">
    <property type="entry name" value="Peptidase_S8_Ser-AS"/>
</dbReference>
<feature type="region of interest" description="Disordered" evidence="8">
    <location>
        <begin position="254"/>
        <end position="277"/>
    </location>
</feature>
<evidence type="ECO:0000256" key="5">
    <source>
        <dbReference type="PIRSR" id="PIRSR615500-1"/>
    </source>
</evidence>
<comment type="caution">
    <text evidence="10">The sequence shown here is derived from an EMBL/GenBank/DDBJ whole genome shotgun (WGS) entry which is preliminary data.</text>
</comment>
<dbReference type="PROSITE" id="PS00137">
    <property type="entry name" value="SUBTILASE_HIS"/>
    <property type="match status" value="1"/>
</dbReference>
<keyword evidence="2 6" id="KW-0645">Protease</keyword>
<dbReference type="GO" id="GO:0004252">
    <property type="term" value="F:serine-type endopeptidase activity"/>
    <property type="evidence" value="ECO:0007669"/>
    <property type="project" value="UniProtKB-UniRule"/>
</dbReference>
<dbReference type="InterPro" id="IPR000209">
    <property type="entry name" value="Peptidase_S8/S53_dom"/>
</dbReference>
<dbReference type="CDD" id="cd07496">
    <property type="entry name" value="Peptidases_S8_13"/>
    <property type="match status" value="1"/>
</dbReference>
<dbReference type="Gene3D" id="3.40.50.200">
    <property type="entry name" value="Peptidase S8/S53 domain"/>
    <property type="match status" value="1"/>
</dbReference>
<dbReference type="Proteomes" id="UP000267003">
    <property type="component" value="Unassembled WGS sequence"/>
</dbReference>
<keyword evidence="3 6" id="KW-0378">Hydrolase</keyword>
<dbReference type="PROSITE" id="PS51892">
    <property type="entry name" value="SUBTILASE"/>
    <property type="match status" value="1"/>
</dbReference>
<protein>
    <submittedName>
        <fullName evidence="10">Peptidase S8</fullName>
    </submittedName>
</protein>
<dbReference type="InterPro" id="IPR015500">
    <property type="entry name" value="Peptidase_S8_subtilisin-rel"/>
</dbReference>
<dbReference type="PROSITE" id="PS51257">
    <property type="entry name" value="PROKAR_LIPOPROTEIN"/>
    <property type="match status" value="1"/>
</dbReference>
<accession>A0A3A8Q722</accession>
<name>A0A3A8Q722_9BACT</name>
<feature type="domain" description="Peptidase S8/S53" evidence="9">
    <location>
        <begin position="221"/>
        <end position="508"/>
    </location>
</feature>
<dbReference type="PANTHER" id="PTHR43806:SF11">
    <property type="entry name" value="CEREVISIN-RELATED"/>
    <property type="match status" value="1"/>
</dbReference>
<dbReference type="InterPro" id="IPR036852">
    <property type="entry name" value="Peptidase_S8/S53_dom_sf"/>
</dbReference>
<sequence>MLRRLALLGLLGLVACPGDNSTDDDDDDINSTKGTVAGTLQPFQAGSAAASDGASLDAFFSLPGAKNLGQKVSTALAARGVWRTGIPVKPLTHEASLLPGEIIIHFDTPNLSAEEAVAQARIAGYHVVHQAYLSETQHLLRYEVSQPQAMSGGAPNVRALTQAEHVRVLQQVLAVQGVQNAESNLRVRALAVPNDPLYARQWHYKNMNLPAAWDLGKGDPSIVVAVVDTGITSHPDLNSRMLKGVDLISSANNAGDGDGVDADPTDNGKDLPNGGSSYHGTHVAGTIGASSNNGVGVAGVTWSGQNILPVRVLGTQGGTLADIIAGVTWSSGGTVPGVLTNTRPARVINMSLGGNGSPSAEMQAAINAANTRGSILVVAAGNENENTSSSFPCNQQNVICVGAVRFSGKRASYSNFGTQVDVMATGGQTSEDGNGDGFPDGVLSTLPNSNNQPSYEGYQGTSMATPHVAGIVALMLEQDPTLTSAEVEAILKDTADTTSRCSEGCGAGLVDAYAAVLRAKGGGDTSLPPKLSISTTQLSFTGTASQALSVRNNGGGTLQVSVALSGANAPAVSVSSTSLSVPAYKSAPLGVSVNPGSLAAGNYVAQLDLTGASGAGTAQVLVKFRVGANDGKNAFIAFAYLDAAGEVQIDDDGIGPVSASGGYNYSMKMTPRDYLVLASIDDTGEGDYFDDGDRVGFWRDTTQVETVTVTQGKTTSDISFTLVPYQSDDDHTPTSTIGGACTSNGGCGTGGLCLTGASFPGGYCSQDCVKTSCPTGSACYSSDKGVTAYCFVSCTPGGTSQGSCRTGYRCVSDSDGSGACLP</sequence>
<evidence type="ECO:0000256" key="1">
    <source>
        <dbReference type="ARBA" id="ARBA00011073"/>
    </source>
</evidence>
<dbReference type="InterPro" id="IPR023827">
    <property type="entry name" value="Peptidase_S8_Asp-AS"/>
</dbReference>
<evidence type="ECO:0000256" key="8">
    <source>
        <dbReference type="SAM" id="MobiDB-lite"/>
    </source>
</evidence>
<dbReference type="GO" id="GO:0006508">
    <property type="term" value="P:proteolysis"/>
    <property type="evidence" value="ECO:0007669"/>
    <property type="project" value="UniProtKB-KW"/>
</dbReference>
<dbReference type="EMBL" id="RAWK01000120">
    <property type="protein sequence ID" value="RKH63301.1"/>
    <property type="molecule type" value="Genomic_DNA"/>
</dbReference>
<dbReference type="PRINTS" id="PR00723">
    <property type="entry name" value="SUBTILISIN"/>
</dbReference>
<proteinExistence type="inferred from homology"/>
<keyword evidence="4 6" id="KW-0720">Serine protease</keyword>
<keyword evidence="11" id="KW-1185">Reference proteome</keyword>
<dbReference type="PROSITE" id="PS00138">
    <property type="entry name" value="SUBTILASE_SER"/>
    <property type="match status" value="1"/>
</dbReference>
<feature type="active site" description="Charge relay system" evidence="5 6">
    <location>
        <position position="228"/>
    </location>
</feature>
<evidence type="ECO:0000313" key="11">
    <source>
        <dbReference type="Proteomes" id="UP000267003"/>
    </source>
</evidence>
<dbReference type="InterPro" id="IPR050131">
    <property type="entry name" value="Peptidase_S8_subtilisin-like"/>
</dbReference>
<dbReference type="OrthoDB" id="9765693at2"/>
<dbReference type="InterPro" id="IPR034176">
    <property type="entry name" value="Peptidases_S8_13"/>
</dbReference>
<dbReference type="SUPFAM" id="SSF52743">
    <property type="entry name" value="Subtilisin-like"/>
    <property type="match status" value="1"/>
</dbReference>
<dbReference type="PROSITE" id="PS00136">
    <property type="entry name" value="SUBTILASE_ASP"/>
    <property type="match status" value="1"/>
</dbReference>